<proteinExistence type="predicted"/>
<evidence type="ECO:0000313" key="4">
    <source>
        <dbReference type="Proteomes" id="UP001396334"/>
    </source>
</evidence>
<dbReference type="InterPro" id="IPR053151">
    <property type="entry name" value="RNase_H-like"/>
</dbReference>
<dbReference type="InterPro" id="IPR044730">
    <property type="entry name" value="RNase_H-like_dom_plant"/>
</dbReference>
<dbReference type="EMBL" id="JBBPBN010000002">
    <property type="protein sequence ID" value="KAK9044465.1"/>
    <property type="molecule type" value="Genomic_DNA"/>
</dbReference>
<protein>
    <recommendedName>
        <fullName evidence="2">RNase H type-1 domain-containing protein</fullName>
    </recommendedName>
</protein>
<comment type="caution">
    <text evidence="3">The sequence shown here is derived from an EMBL/GenBank/DDBJ whole genome shotgun (WGS) entry which is preliminary data.</text>
</comment>
<dbReference type="PANTHER" id="PTHR47723:SF19">
    <property type="entry name" value="POLYNUCLEOTIDYL TRANSFERASE, RIBONUCLEASE H-LIKE SUPERFAMILY PROTEIN"/>
    <property type="match status" value="1"/>
</dbReference>
<evidence type="ECO:0000259" key="2">
    <source>
        <dbReference type="Pfam" id="PF13456"/>
    </source>
</evidence>
<keyword evidence="1" id="KW-0812">Transmembrane</keyword>
<gene>
    <name evidence="3" type="ORF">V6N11_058365</name>
</gene>
<keyword evidence="4" id="KW-1185">Reference proteome</keyword>
<feature type="transmembrane region" description="Helical" evidence="1">
    <location>
        <begin position="66"/>
        <end position="85"/>
    </location>
</feature>
<sequence>MFVDIWLLIVVVCFVVLLIRTSTIFFGFVQGRLCFGREWLSTRSLLSLFIFRLRTGFTWIFQISGAFLFVTLIETFFGCLLWNLWRRQNEFIFEGLSQSNESVLPASLSLQRECIKVLQDGQWDWSSFTHLINSEAALHIAMIKPPLLHHGSDTLGWVPSLDLRFQLCSAYVIRKGFHYDPLEPIWRSIAQFRGLFGHFFGMTLLWKSVVKHEKFIEFVRLPFKDWIHMNISNLESFAICDSNRDIFGMQARQPRGAWSRPQVGWWKLNSDEACCRRSRVVACGLIAAWSMQISRLIVKSGCLEAVQAISRFKSGATAAGSASHIVNLLAQEWEAKVEHVHGEMNMIANSMARRASFMNLVYRRYLDLPMDVKDDYLLKYDG</sequence>
<evidence type="ECO:0000256" key="1">
    <source>
        <dbReference type="SAM" id="Phobius"/>
    </source>
</evidence>
<keyword evidence="1" id="KW-0472">Membrane</keyword>
<name>A0ABR2U4B8_9ROSI</name>
<feature type="domain" description="RNase H type-1" evidence="2">
    <location>
        <begin position="282"/>
        <end position="355"/>
    </location>
</feature>
<organism evidence="3 4">
    <name type="scientific">Hibiscus sabdariffa</name>
    <name type="common">roselle</name>
    <dbReference type="NCBI Taxonomy" id="183260"/>
    <lineage>
        <taxon>Eukaryota</taxon>
        <taxon>Viridiplantae</taxon>
        <taxon>Streptophyta</taxon>
        <taxon>Embryophyta</taxon>
        <taxon>Tracheophyta</taxon>
        <taxon>Spermatophyta</taxon>
        <taxon>Magnoliopsida</taxon>
        <taxon>eudicotyledons</taxon>
        <taxon>Gunneridae</taxon>
        <taxon>Pentapetalae</taxon>
        <taxon>rosids</taxon>
        <taxon>malvids</taxon>
        <taxon>Malvales</taxon>
        <taxon>Malvaceae</taxon>
        <taxon>Malvoideae</taxon>
        <taxon>Hibiscus</taxon>
    </lineage>
</organism>
<dbReference type="Pfam" id="PF13456">
    <property type="entry name" value="RVT_3"/>
    <property type="match status" value="1"/>
</dbReference>
<feature type="transmembrane region" description="Helical" evidence="1">
    <location>
        <begin position="6"/>
        <end position="28"/>
    </location>
</feature>
<evidence type="ECO:0000313" key="3">
    <source>
        <dbReference type="EMBL" id="KAK9044465.1"/>
    </source>
</evidence>
<dbReference type="Proteomes" id="UP001396334">
    <property type="component" value="Unassembled WGS sequence"/>
</dbReference>
<dbReference type="InterPro" id="IPR002156">
    <property type="entry name" value="RNaseH_domain"/>
</dbReference>
<dbReference type="PANTHER" id="PTHR47723">
    <property type="entry name" value="OS05G0353850 PROTEIN"/>
    <property type="match status" value="1"/>
</dbReference>
<dbReference type="CDD" id="cd06222">
    <property type="entry name" value="RNase_H_like"/>
    <property type="match status" value="1"/>
</dbReference>
<reference evidence="3 4" key="1">
    <citation type="journal article" date="2024" name="G3 (Bethesda)">
        <title>Genome assembly of Hibiscus sabdariffa L. provides insights into metabolisms of medicinal natural products.</title>
        <authorList>
            <person name="Kim T."/>
        </authorList>
    </citation>
    <scope>NUCLEOTIDE SEQUENCE [LARGE SCALE GENOMIC DNA]</scope>
    <source>
        <strain evidence="3">TK-2024</strain>
        <tissue evidence="3">Old leaves</tissue>
    </source>
</reference>
<accession>A0ABR2U4B8</accession>
<keyword evidence="1" id="KW-1133">Transmembrane helix</keyword>